<evidence type="ECO:0000313" key="3">
    <source>
        <dbReference type="Proteomes" id="UP001595647"/>
    </source>
</evidence>
<protein>
    <submittedName>
        <fullName evidence="2">Uncharacterized protein</fullName>
    </submittedName>
</protein>
<name>A0ABV7I248_9HYPH</name>
<keyword evidence="1" id="KW-0732">Signal</keyword>
<evidence type="ECO:0000256" key="1">
    <source>
        <dbReference type="SAM" id="SignalP"/>
    </source>
</evidence>
<dbReference type="EMBL" id="JBHRTG010000019">
    <property type="protein sequence ID" value="MFC3164744.1"/>
    <property type="molecule type" value="Genomic_DNA"/>
</dbReference>
<reference evidence="3" key="1">
    <citation type="journal article" date="2019" name="Int. J. Syst. Evol. Microbiol.">
        <title>The Global Catalogue of Microorganisms (GCM) 10K type strain sequencing project: providing services to taxonomists for standard genome sequencing and annotation.</title>
        <authorList>
            <consortium name="The Broad Institute Genomics Platform"/>
            <consortium name="The Broad Institute Genome Sequencing Center for Infectious Disease"/>
            <person name="Wu L."/>
            <person name="Ma J."/>
        </authorList>
    </citation>
    <scope>NUCLEOTIDE SEQUENCE [LARGE SCALE GENOMIC DNA]</scope>
    <source>
        <strain evidence="3">KCTC 52231</strain>
    </source>
</reference>
<gene>
    <name evidence="2" type="ORF">ACFOHV_15810</name>
</gene>
<evidence type="ECO:0000313" key="2">
    <source>
        <dbReference type="EMBL" id="MFC3164744.1"/>
    </source>
</evidence>
<dbReference type="Proteomes" id="UP001595647">
    <property type="component" value="Unassembled WGS sequence"/>
</dbReference>
<dbReference type="RefSeq" id="WP_182306621.1">
    <property type="nucleotide sequence ID" value="NZ_CP059896.1"/>
</dbReference>
<sequence>MRRMIAAVIATALATALPTLAAAALSGFYDSAERINTILASSDVANALRQAPVGAISNTGTRKDGASEWQVRTQECDLTVYLVPIPPEGTGKTTYRVEVPGTCE</sequence>
<accession>A0ABV7I248</accession>
<proteinExistence type="predicted"/>
<feature type="signal peptide" evidence="1">
    <location>
        <begin position="1"/>
        <end position="21"/>
    </location>
</feature>
<keyword evidence="3" id="KW-1185">Reference proteome</keyword>
<organism evidence="2 3">
    <name type="scientific">Ciceribacter thiooxidans</name>
    <dbReference type="NCBI Taxonomy" id="1969821"/>
    <lineage>
        <taxon>Bacteria</taxon>
        <taxon>Pseudomonadati</taxon>
        <taxon>Pseudomonadota</taxon>
        <taxon>Alphaproteobacteria</taxon>
        <taxon>Hyphomicrobiales</taxon>
        <taxon>Rhizobiaceae</taxon>
        <taxon>Ciceribacter</taxon>
    </lineage>
</organism>
<feature type="chain" id="PRO_5047263534" evidence="1">
    <location>
        <begin position="22"/>
        <end position="104"/>
    </location>
</feature>
<comment type="caution">
    <text evidence="2">The sequence shown here is derived from an EMBL/GenBank/DDBJ whole genome shotgun (WGS) entry which is preliminary data.</text>
</comment>